<accession>A0A7C4RPU8</accession>
<dbReference type="GO" id="GO:0019867">
    <property type="term" value="C:outer membrane"/>
    <property type="evidence" value="ECO:0007669"/>
    <property type="project" value="InterPro"/>
</dbReference>
<dbReference type="EMBL" id="DSUH01000046">
    <property type="protein sequence ID" value="HGU31631.1"/>
    <property type="molecule type" value="Genomic_DNA"/>
</dbReference>
<sequence>MIGRTIQLRLLAAVVSVAALFMSSCLYQFSGEGPLPAGTTRVYIDIFENRSGETGVESIFTDDLIKEFVLKRKSALSPSAESGAVLTGSIDYIRDLTIAHKTQRTSTQRRVIASVSVKLVDGGKVIWAANGITANEAYAVAEDKLATEQNKRDAIKVLSKRLAEKIFNRLTDNF</sequence>
<dbReference type="GO" id="GO:0043165">
    <property type="term" value="P:Gram-negative-bacterium-type cell outer membrane assembly"/>
    <property type="evidence" value="ECO:0007669"/>
    <property type="project" value="InterPro"/>
</dbReference>
<evidence type="ECO:0000313" key="1">
    <source>
        <dbReference type="EMBL" id="HGU31631.1"/>
    </source>
</evidence>
<dbReference type="Pfam" id="PF04390">
    <property type="entry name" value="LptE"/>
    <property type="match status" value="1"/>
</dbReference>
<organism evidence="1">
    <name type="scientific">Desulfatirhabdium butyrativorans</name>
    <dbReference type="NCBI Taxonomy" id="340467"/>
    <lineage>
        <taxon>Bacteria</taxon>
        <taxon>Pseudomonadati</taxon>
        <taxon>Thermodesulfobacteriota</taxon>
        <taxon>Desulfobacteria</taxon>
        <taxon>Desulfobacterales</taxon>
        <taxon>Desulfatirhabdiaceae</taxon>
        <taxon>Desulfatirhabdium</taxon>
    </lineage>
</organism>
<dbReference type="InterPro" id="IPR007485">
    <property type="entry name" value="LPS_assembly_LptE"/>
</dbReference>
<proteinExistence type="predicted"/>
<reference evidence="1" key="1">
    <citation type="journal article" date="2020" name="mSystems">
        <title>Genome- and Community-Level Interaction Insights into Carbon Utilization and Element Cycling Functions of Hydrothermarchaeota in Hydrothermal Sediment.</title>
        <authorList>
            <person name="Zhou Z."/>
            <person name="Liu Y."/>
            <person name="Xu W."/>
            <person name="Pan J."/>
            <person name="Luo Z.H."/>
            <person name="Li M."/>
        </authorList>
    </citation>
    <scope>NUCLEOTIDE SEQUENCE [LARGE SCALE GENOMIC DNA]</scope>
    <source>
        <strain evidence="1">SpSt-477</strain>
    </source>
</reference>
<gene>
    <name evidence="1" type="ORF">ENS29_02105</name>
</gene>
<comment type="caution">
    <text evidence="1">The sequence shown here is derived from an EMBL/GenBank/DDBJ whole genome shotgun (WGS) entry which is preliminary data.</text>
</comment>
<evidence type="ECO:0008006" key="2">
    <source>
        <dbReference type="Google" id="ProtNLM"/>
    </source>
</evidence>
<dbReference type="PROSITE" id="PS51257">
    <property type="entry name" value="PROKAR_LIPOPROTEIN"/>
    <property type="match status" value="1"/>
</dbReference>
<protein>
    <recommendedName>
        <fullName evidence="2">Penicillin-binding protein activator LpoB</fullName>
    </recommendedName>
</protein>
<name>A0A7C4RPU8_9BACT</name>
<dbReference type="AlphaFoldDB" id="A0A7C4RPU8"/>
<dbReference type="Gene3D" id="3.30.160.150">
    <property type="entry name" value="Lipoprotein like domain"/>
    <property type="match status" value="1"/>
</dbReference>